<dbReference type="PANTHER" id="PTHR12277">
    <property type="entry name" value="ALPHA/BETA HYDROLASE DOMAIN-CONTAINING PROTEIN"/>
    <property type="match status" value="1"/>
</dbReference>
<dbReference type="EMBL" id="JAACJO010000004">
    <property type="protein sequence ID" value="KAF5359379.1"/>
    <property type="molecule type" value="Genomic_DNA"/>
</dbReference>
<proteinExistence type="predicted"/>
<gene>
    <name evidence="3" type="ORF">D9756_003629</name>
</gene>
<comment type="caution">
    <text evidence="3">The sequence shown here is derived from an EMBL/GenBank/DDBJ whole genome shotgun (WGS) entry which is preliminary data.</text>
</comment>
<feature type="domain" description="Serine aminopeptidase S33" evidence="2">
    <location>
        <begin position="145"/>
        <end position="259"/>
    </location>
</feature>
<accession>A0A8H5LJF6</accession>
<dbReference type="Gene3D" id="3.40.50.1820">
    <property type="entry name" value="alpha/beta hydrolase"/>
    <property type="match status" value="1"/>
</dbReference>
<dbReference type="AlphaFoldDB" id="A0A8H5LJF6"/>
<dbReference type="GO" id="GO:0008474">
    <property type="term" value="F:palmitoyl-(protein) hydrolase activity"/>
    <property type="evidence" value="ECO:0007669"/>
    <property type="project" value="TreeGrafter"/>
</dbReference>
<dbReference type="Proteomes" id="UP000559027">
    <property type="component" value="Unassembled WGS sequence"/>
</dbReference>
<dbReference type="PANTHER" id="PTHR12277:SF81">
    <property type="entry name" value="PROTEIN ABHD13"/>
    <property type="match status" value="1"/>
</dbReference>
<feature type="compositionally biased region" description="Low complexity" evidence="1">
    <location>
        <begin position="78"/>
        <end position="123"/>
    </location>
</feature>
<dbReference type="Pfam" id="PF12146">
    <property type="entry name" value="Hydrolase_4"/>
    <property type="match status" value="1"/>
</dbReference>
<sequence length="302" mass="33039">MAVAEEPLTLSSFLKKLVYNGQPYLVYPAAYLPKPRRLRLPTNLGLPYRNIEVMTSDNIRLRCFLMEHAPPSATSVIPSAQLATSSSTPSASNSASTTPSAIPEKSNDATTTTTAANAKTTTTPKHKHTRSHSRAYSSYGGNNKKPKGTVLMFHGNGMDHSDLLYHARYYFRYGCNVLTVSYRGYGESEGVPSEKGLQRDAQAVLDFVWNDAELSKIPIIIYGLSLGGAVAIDVTSKNPEKRSLHLVKESTFLSLPSRSGLYLLSTLIYISHGHPVAWILISFWSQRTLSIPVGVPFTALSS</sequence>
<evidence type="ECO:0000313" key="3">
    <source>
        <dbReference type="EMBL" id="KAF5359379.1"/>
    </source>
</evidence>
<feature type="compositionally biased region" description="Basic residues" evidence="1">
    <location>
        <begin position="124"/>
        <end position="133"/>
    </location>
</feature>
<evidence type="ECO:0000313" key="4">
    <source>
        <dbReference type="Proteomes" id="UP000559027"/>
    </source>
</evidence>
<dbReference type="GO" id="GO:0016020">
    <property type="term" value="C:membrane"/>
    <property type="evidence" value="ECO:0007669"/>
    <property type="project" value="TreeGrafter"/>
</dbReference>
<name>A0A8H5LJF6_9AGAR</name>
<dbReference type="SUPFAM" id="SSF53474">
    <property type="entry name" value="alpha/beta-Hydrolases"/>
    <property type="match status" value="1"/>
</dbReference>
<dbReference type="InterPro" id="IPR022742">
    <property type="entry name" value="Hydrolase_4"/>
</dbReference>
<feature type="region of interest" description="Disordered" evidence="1">
    <location>
        <begin position="76"/>
        <end position="143"/>
    </location>
</feature>
<keyword evidence="4" id="KW-1185">Reference proteome</keyword>
<evidence type="ECO:0000259" key="2">
    <source>
        <dbReference type="Pfam" id="PF12146"/>
    </source>
</evidence>
<reference evidence="3 4" key="1">
    <citation type="journal article" date="2020" name="ISME J.">
        <title>Uncovering the hidden diversity of litter-decomposition mechanisms in mushroom-forming fungi.</title>
        <authorList>
            <person name="Floudas D."/>
            <person name="Bentzer J."/>
            <person name="Ahren D."/>
            <person name="Johansson T."/>
            <person name="Persson P."/>
            <person name="Tunlid A."/>
        </authorList>
    </citation>
    <scope>NUCLEOTIDE SEQUENCE [LARGE SCALE GENOMIC DNA]</scope>
    <source>
        <strain evidence="3 4">CBS 146.42</strain>
    </source>
</reference>
<organism evidence="3 4">
    <name type="scientific">Leucocoprinus leucothites</name>
    <dbReference type="NCBI Taxonomy" id="201217"/>
    <lineage>
        <taxon>Eukaryota</taxon>
        <taxon>Fungi</taxon>
        <taxon>Dikarya</taxon>
        <taxon>Basidiomycota</taxon>
        <taxon>Agaricomycotina</taxon>
        <taxon>Agaricomycetes</taxon>
        <taxon>Agaricomycetidae</taxon>
        <taxon>Agaricales</taxon>
        <taxon>Agaricineae</taxon>
        <taxon>Agaricaceae</taxon>
        <taxon>Leucocoprinus</taxon>
    </lineage>
</organism>
<protein>
    <recommendedName>
        <fullName evidence="2">Serine aminopeptidase S33 domain-containing protein</fullName>
    </recommendedName>
</protein>
<dbReference type="OrthoDB" id="10249433at2759"/>
<dbReference type="InterPro" id="IPR029058">
    <property type="entry name" value="AB_hydrolase_fold"/>
</dbReference>
<evidence type="ECO:0000256" key="1">
    <source>
        <dbReference type="SAM" id="MobiDB-lite"/>
    </source>
</evidence>